<accession>A0A1H3SRM2</accession>
<reference evidence="3 4" key="1">
    <citation type="submission" date="2016-10" db="EMBL/GenBank/DDBJ databases">
        <authorList>
            <person name="Varghese N."/>
            <person name="Submissions S."/>
        </authorList>
    </citation>
    <scope>NUCLEOTIDE SEQUENCE [LARGE SCALE GENOMIC DNA]</scope>
    <source>
        <strain evidence="3 4">DSM 17997</strain>
    </source>
</reference>
<dbReference type="InterPro" id="IPR003848">
    <property type="entry name" value="DUF218"/>
</dbReference>
<feature type="transmembrane region" description="Helical" evidence="1">
    <location>
        <begin position="7"/>
        <end position="28"/>
    </location>
</feature>
<evidence type="ECO:0000259" key="2">
    <source>
        <dbReference type="Pfam" id="PF02698"/>
    </source>
</evidence>
<keyword evidence="1" id="KW-0472">Membrane</keyword>
<evidence type="ECO:0000313" key="4">
    <source>
        <dbReference type="Proteomes" id="UP000199663"/>
    </source>
</evidence>
<protein>
    <submittedName>
        <fullName evidence="3">Uncharacterized SAM-binding protein YcdF, DUF218 family</fullName>
    </submittedName>
</protein>
<dbReference type="CDD" id="cd06259">
    <property type="entry name" value="YdcF-like"/>
    <property type="match status" value="1"/>
</dbReference>
<proteinExistence type="predicted"/>
<comment type="caution">
    <text evidence="3">The sequence shown here is derived from an EMBL/GenBank/DDBJ whole genome shotgun (WGS) entry which is preliminary data.</text>
</comment>
<dbReference type="Pfam" id="PF02698">
    <property type="entry name" value="DUF218"/>
    <property type="match status" value="1"/>
</dbReference>
<keyword evidence="1" id="KW-0812">Transmembrane</keyword>
<keyword evidence="4" id="KW-1185">Reference proteome</keyword>
<feature type="domain" description="DUF218" evidence="2">
    <location>
        <begin position="76"/>
        <end position="218"/>
    </location>
</feature>
<gene>
    <name evidence="3" type="ORF">SAMN05444412_1139</name>
</gene>
<sequence length="264" mass="30411">MTLRSITTNILLSPAIWIYWILISFFLISDFSVFFVVSFIFVFVFFFNFMPYYLIKNLESKFHAVQDKMTDGVSHILVLGGGHTPNTEILFEQQLSNTALRRVLEGVRLANIHPNSLLIMSGQSLKLGHPSQAEIQAEVAITMGVKKEFIKIISEPYNTEKEAIFYKMNFAIHKKPIFLVTKALHLKRALFIFSKLGYNIIPSPSYFVYQNFNPHLGWFLAPDFNLILHFGEYLKEIVGYNVFRCKIAIGFKSFSSTKLDVQKN</sequence>
<evidence type="ECO:0000313" key="3">
    <source>
        <dbReference type="EMBL" id="SDZ40195.1"/>
    </source>
</evidence>
<feature type="transmembrane region" description="Helical" evidence="1">
    <location>
        <begin position="34"/>
        <end position="55"/>
    </location>
</feature>
<name>A0A1H3SRM2_9BACT</name>
<dbReference type="InterPro" id="IPR051599">
    <property type="entry name" value="Cell_Envelope_Assoc"/>
</dbReference>
<organism evidence="3 4">
    <name type="scientific">Rhodonellum ikkaensis</name>
    <dbReference type="NCBI Taxonomy" id="336829"/>
    <lineage>
        <taxon>Bacteria</taxon>
        <taxon>Pseudomonadati</taxon>
        <taxon>Bacteroidota</taxon>
        <taxon>Cytophagia</taxon>
        <taxon>Cytophagales</taxon>
        <taxon>Cytophagaceae</taxon>
        <taxon>Rhodonellum</taxon>
    </lineage>
</organism>
<evidence type="ECO:0000256" key="1">
    <source>
        <dbReference type="SAM" id="Phobius"/>
    </source>
</evidence>
<dbReference type="PANTHER" id="PTHR30336">
    <property type="entry name" value="INNER MEMBRANE PROTEIN, PROBABLE PERMEASE"/>
    <property type="match status" value="1"/>
</dbReference>
<dbReference type="Proteomes" id="UP000199663">
    <property type="component" value="Unassembled WGS sequence"/>
</dbReference>
<dbReference type="PANTHER" id="PTHR30336:SF4">
    <property type="entry name" value="ENVELOPE BIOGENESIS FACTOR ELYC"/>
    <property type="match status" value="1"/>
</dbReference>
<dbReference type="EMBL" id="FNQC01000013">
    <property type="protein sequence ID" value="SDZ40195.1"/>
    <property type="molecule type" value="Genomic_DNA"/>
</dbReference>
<keyword evidence="1" id="KW-1133">Transmembrane helix</keyword>
<dbReference type="RefSeq" id="WP_092655439.1">
    <property type="nucleotide sequence ID" value="NZ_FNQC01000013.1"/>
</dbReference>